<dbReference type="SUPFAM" id="SSF52833">
    <property type="entry name" value="Thioredoxin-like"/>
    <property type="match status" value="1"/>
</dbReference>
<keyword evidence="2" id="KW-0808">Transferase</keyword>
<dbReference type="PROSITE" id="PS50404">
    <property type="entry name" value="GST_NTER"/>
    <property type="match status" value="1"/>
</dbReference>
<keyword evidence="3" id="KW-1185">Reference proteome</keyword>
<dbReference type="InterPro" id="IPR040079">
    <property type="entry name" value="Glutathione_S-Trfase"/>
</dbReference>
<dbReference type="PANTHER" id="PTHR44051:SF8">
    <property type="entry name" value="GLUTATHIONE S-TRANSFERASE GSTA"/>
    <property type="match status" value="1"/>
</dbReference>
<dbReference type="SUPFAM" id="SSF47616">
    <property type="entry name" value="GST C-terminal domain-like"/>
    <property type="match status" value="1"/>
</dbReference>
<gene>
    <name evidence="2" type="ORF">FHR87_003013</name>
</gene>
<dbReference type="Gene3D" id="3.40.30.10">
    <property type="entry name" value="Glutaredoxin"/>
    <property type="match status" value="1"/>
</dbReference>
<organism evidence="2 3">
    <name type="scientific">Azomonas macrocytogenes</name>
    <name type="common">Azotobacter macrocytogenes</name>
    <dbReference type="NCBI Taxonomy" id="69962"/>
    <lineage>
        <taxon>Bacteria</taxon>
        <taxon>Pseudomonadati</taxon>
        <taxon>Pseudomonadota</taxon>
        <taxon>Gammaproteobacteria</taxon>
        <taxon>Pseudomonadales</taxon>
        <taxon>Pseudomonadaceae</taxon>
        <taxon>Azomonas</taxon>
    </lineage>
</organism>
<dbReference type="RefSeq" id="WP_183167436.1">
    <property type="nucleotide sequence ID" value="NZ_JACHXI010000017.1"/>
</dbReference>
<evidence type="ECO:0000313" key="2">
    <source>
        <dbReference type="EMBL" id="MBB3104588.1"/>
    </source>
</evidence>
<dbReference type="InterPro" id="IPR036282">
    <property type="entry name" value="Glutathione-S-Trfase_C_sf"/>
</dbReference>
<dbReference type="Pfam" id="PF22041">
    <property type="entry name" value="GST_C_7"/>
    <property type="match status" value="1"/>
</dbReference>
<dbReference type="InterPro" id="IPR004045">
    <property type="entry name" value="Glutathione_S-Trfase_N"/>
</dbReference>
<dbReference type="InterPro" id="IPR036249">
    <property type="entry name" value="Thioredoxin-like_sf"/>
</dbReference>
<dbReference type="GO" id="GO:0016740">
    <property type="term" value="F:transferase activity"/>
    <property type="evidence" value="ECO:0007669"/>
    <property type="project" value="UniProtKB-KW"/>
</dbReference>
<comment type="caution">
    <text evidence="2">The sequence shown here is derived from an EMBL/GenBank/DDBJ whole genome shotgun (WGS) entry which is preliminary data.</text>
</comment>
<evidence type="ECO:0000313" key="3">
    <source>
        <dbReference type="Proteomes" id="UP000549250"/>
    </source>
</evidence>
<dbReference type="SFLD" id="SFLDS00019">
    <property type="entry name" value="Glutathione_Transferase_(cytos"/>
    <property type="match status" value="1"/>
</dbReference>
<name>A0A839T660_AZOMA</name>
<proteinExistence type="predicted"/>
<evidence type="ECO:0000259" key="1">
    <source>
        <dbReference type="PROSITE" id="PS50404"/>
    </source>
</evidence>
<dbReference type="SFLD" id="SFLDG00358">
    <property type="entry name" value="Main_(cytGST)"/>
    <property type="match status" value="1"/>
</dbReference>
<dbReference type="InterPro" id="IPR054416">
    <property type="entry name" value="GST_UstS-like_C"/>
</dbReference>
<dbReference type="Pfam" id="PF13409">
    <property type="entry name" value="GST_N_2"/>
    <property type="match status" value="1"/>
</dbReference>
<protein>
    <submittedName>
        <fullName evidence="2">Glutathione S-transferase</fullName>
    </submittedName>
</protein>
<dbReference type="AlphaFoldDB" id="A0A839T660"/>
<dbReference type="Proteomes" id="UP000549250">
    <property type="component" value="Unassembled WGS sequence"/>
</dbReference>
<accession>A0A839T660</accession>
<dbReference type="EMBL" id="JACHXI010000017">
    <property type="protein sequence ID" value="MBB3104588.1"/>
    <property type="molecule type" value="Genomic_DNA"/>
</dbReference>
<reference evidence="2 3" key="1">
    <citation type="submission" date="2020-08" db="EMBL/GenBank/DDBJ databases">
        <title>Genomic Encyclopedia of Type Strains, Phase III (KMG-III): the genomes of soil and plant-associated and newly described type strains.</title>
        <authorList>
            <person name="Whitman W."/>
        </authorList>
    </citation>
    <scope>NUCLEOTIDE SEQUENCE [LARGE SCALE GENOMIC DNA]</scope>
    <source>
        <strain evidence="2 3">CECT 4462</strain>
    </source>
</reference>
<dbReference type="Gene3D" id="1.20.1050.10">
    <property type="match status" value="1"/>
</dbReference>
<feature type="domain" description="GST N-terminal" evidence="1">
    <location>
        <begin position="8"/>
        <end position="90"/>
    </location>
</feature>
<sequence length="238" mass="26817">MPRQLYELCGVDERLVFSPYCWRVKMALKHKGLDFETVPWHFQDKDALAFSGQEPSEARKVPVFVDEDGTVVTDSMAIIRYLDRIYPARPLLGDEFAAARLEFIRHWSEAVLSPAVLKIILGDLFATLDPADQPYFRRTREAHLGISLEAFQDAEAGHAALDRALVPLRRCLAHSPYLDGEAPAAADYVAFGVFMWARVVARQPLLAKDDLVDQWTERLLACFGGFAAKSPRAIDILR</sequence>
<dbReference type="PANTHER" id="PTHR44051">
    <property type="entry name" value="GLUTATHIONE S-TRANSFERASE-RELATED"/>
    <property type="match status" value="1"/>
</dbReference>